<evidence type="ECO:0000313" key="1">
    <source>
        <dbReference type="EMBL" id="KAI0089432.1"/>
    </source>
</evidence>
<dbReference type="Proteomes" id="UP001055072">
    <property type="component" value="Unassembled WGS sequence"/>
</dbReference>
<keyword evidence="2" id="KW-1185">Reference proteome</keyword>
<accession>A0ACB8U4X3</accession>
<evidence type="ECO:0000313" key="2">
    <source>
        <dbReference type="Proteomes" id="UP001055072"/>
    </source>
</evidence>
<protein>
    <submittedName>
        <fullName evidence="1">Uncharacterized protein</fullName>
    </submittedName>
</protein>
<proteinExistence type="predicted"/>
<organism evidence="1 2">
    <name type="scientific">Irpex rosettiformis</name>
    <dbReference type="NCBI Taxonomy" id="378272"/>
    <lineage>
        <taxon>Eukaryota</taxon>
        <taxon>Fungi</taxon>
        <taxon>Dikarya</taxon>
        <taxon>Basidiomycota</taxon>
        <taxon>Agaricomycotina</taxon>
        <taxon>Agaricomycetes</taxon>
        <taxon>Polyporales</taxon>
        <taxon>Irpicaceae</taxon>
        <taxon>Irpex</taxon>
    </lineage>
</organism>
<reference evidence="1" key="1">
    <citation type="journal article" date="2021" name="Environ. Microbiol.">
        <title>Gene family expansions and transcriptome signatures uncover fungal adaptations to wood decay.</title>
        <authorList>
            <person name="Hage H."/>
            <person name="Miyauchi S."/>
            <person name="Viragh M."/>
            <person name="Drula E."/>
            <person name="Min B."/>
            <person name="Chaduli D."/>
            <person name="Navarro D."/>
            <person name="Favel A."/>
            <person name="Norest M."/>
            <person name="Lesage-Meessen L."/>
            <person name="Balint B."/>
            <person name="Merenyi Z."/>
            <person name="de Eugenio L."/>
            <person name="Morin E."/>
            <person name="Martinez A.T."/>
            <person name="Baldrian P."/>
            <person name="Stursova M."/>
            <person name="Martinez M.J."/>
            <person name="Novotny C."/>
            <person name="Magnuson J.K."/>
            <person name="Spatafora J.W."/>
            <person name="Maurice S."/>
            <person name="Pangilinan J."/>
            <person name="Andreopoulos W."/>
            <person name="LaButti K."/>
            <person name="Hundley H."/>
            <person name="Na H."/>
            <person name="Kuo A."/>
            <person name="Barry K."/>
            <person name="Lipzen A."/>
            <person name="Henrissat B."/>
            <person name="Riley R."/>
            <person name="Ahrendt S."/>
            <person name="Nagy L.G."/>
            <person name="Grigoriev I.V."/>
            <person name="Martin F."/>
            <person name="Rosso M.N."/>
        </authorList>
    </citation>
    <scope>NUCLEOTIDE SEQUENCE</scope>
    <source>
        <strain evidence="1">CBS 384.51</strain>
    </source>
</reference>
<dbReference type="EMBL" id="MU274910">
    <property type="protein sequence ID" value="KAI0089432.1"/>
    <property type="molecule type" value="Genomic_DNA"/>
</dbReference>
<name>A0ACB8U4X3_9APHY</name>
<sequence length="406" mass="45936">MATTRPAYCTLGSFPPVSHMIKNYTFACNTRTPALGTAEKLLTISRSISQCRRRRLRQPRVLASALPLKVDPSHAWQAATPELAPLALPLPRIGITKHDAVEWFWKVYSYQLFRGFFKPQMDALDQKTIAALEPDLAEESIEDLLMGLKLKSGEFKPWGSVAQVLAEPPQSVLPKELELITDDYGLAMCPTHYLAVYASAAPRGKHACPRVVNIYPAQAFILALFCSRIHFPPSFSKPQVAPAGQSVVEEDSASENTVTIENTALRLPVAHIRIPEPDAFPILLNFFHKYNGSEFMTNLVKDWVPRPRSMGLEAYRLHYAEHIAKRHSPYMIWTHLLDIRATWRNIMALGVTNEELWSAIYLMWFVVLKAREMQVLKPAIYEGPIRSEDDDDADWRVAWTGGKYHA</sequence>
<gene>
    <name evidence="1" type="ORF">BDY19DRAFT_993039</name>
</gene>
<comment type="caution">
    <text evidence="1">The sequence shown here is derived from an EMBL/GenBank/DDBJ whole genome shotgun (WGS) entry which is preliminary data.</text>
</comment>